<proteinExistence type="predicted"/>
<dbReference type="PANTHER" id="PTHR21485:SF6">
    <property type="entry name" value="N-ACYLNEURAMINATE CYTIDYLYLTRANSFERASE-RELATED"/>
    <property type="match status" value="1"/>
</dbReference>
<dbReference type="Pfam" id="PF02348">
    <property type="entry name" value="CTP_transf_3"/>
    <property type="match status" value="1"/>
</dbReference>
<dbReference type="PANTHER" id="PTHR21485">
    <property type="entry name" value="HAD SUPERFAMILY MEMBERS CMAS AND KDSC"/>
    <property type="match status" value="1"/>
</dbReference>
<dbReference type="InterPro" id="IPR003329">
    <property type="entry name" value="Cytidylyl_trans"/>
</dbReference>
<accession>A0A1J5TZF6</accession>
<dbReference type="RefSeq" id="WP_071563328.1">
    <property type="nucleotide sequence ID" value="NZ_MIQH01000125.1"/>
</dbReference>
<dbReference type="AlphaFoldDB" id="A0A1J5TZF6"/>
<dbReference type="Gene3D" id="3.90.550.10">
    <property type="entry name" value="Spore Coat Polysaccharide Biosynthesis Protein SpsA, Chain A"/>
    <property type="match status" value="1"/>
</dbReference>
<protein>
    <recommendedName>
        <fullName evidence="3">Acylneuraminate cytidylyltransferase</fullName>
    </recommendedName>
</protein>
<dbReference type="InterPro" id="IPR029044">
    <property type="entry name" value="Nucleotide-diphossugar_trans"/>
</dbReference>
<evidence type="ECO:0008006" key="3">
    <source>
        <dbReference type="Google" id="ProtNLM"/>
    </source>
</evidence>
<dbReference type="EMBL" id="MIQH01000125">
    <property type="protein sequence ID" value="OIR25620.1"/>
    <property type="molecule type" value="Genomic_DNA"/>
</dbReference>
<sequence length="224" mass="26151">MIDNKEIVALIPAKDDSKRIKNKNFQTLSGKSLIGRKILQLQQSKHIDRIVVGSKSEKVLDEAKKYGAETITEHEYEYYQSANKMIHNLVTKIQTDIVLWAHATNPFISASTYDKAIKTFQQNLVNNQYDSLLSVYKIQEHFWTERHTPLNYNPYGEQHTLAKDLPPIYAQDGGIFIQPYQQMLENSYFFGKKPYLFQIDEQEIFDINVEKELYIAKALAKYYD</sequence>
<evidence type="ECO:0000313" key="2">
    <source>
        <dbReference type="Proteomes" id="UP000182798"/>
    </source>
</evidence>
<evidence type="ECO:0000313" key="1">
    <source>
        <dbReference type="EMBL" id="OIR25620.1"/>
    </source>
</evidence>
<dbReference type="SUPFAM" id="SSF53448">
    <property type="entry name" value="Nucleotide-diphospho-sugar transferases"/>
    <property type="match status" value="1"/>
</dbReference>
<comment type="caution">
    <text evidence="1">The sequence shown here is derived from an EMBL/GenBank/DDBJ whole genome shotgun (WGS) entry which is preliminary data.</text>
</comment>
<dbReference type="GO" id="GO:0008781">
    <property type="term" value="F:N-acylneuraminate cytidylyltransferase activity"/>
    <property type="evidence" value="ECO:0007669"/>
    <property type="project" value="TreeGrafter"/>
</dbReference>
<dbReference type="Proteomes" id="UP000182798">
    <property type="component" value="Unassembled WGS sequence"/>
</dbReference>
<gene>
    <name evidence="1" type="ORF">BGC33_07300</name>
</gene>
<organism evidence="1 2">
    <name type="scientific">Bathymodiolus thermophilus thioautotrophic gill symbiont</name>
    <dbReference type="NCBI Taxonomy" id="2360"/>
    <lineage>
        <taxon>Bacteria</taxon>
        <taxon>Pseudomonadati</taxon>
        <taxon>Pseudomonadota</taxon>
        <taxon>Gammaproteobacteria</taxon>
        <taxon>sulfur-oxidizing symbionts</taxon>
    </lineage>
</organism>
<dbReference type="InterPro" id="IPR050793">
    <property type="entry name" value="CMP-NeuNAc_synthase"/>
</dbReference>
<reference evidence="2" key="1">
    <citation type="submission" date="2016-09" db="EMBL/GenBank/DDBJ databases">
        <title>Genome Sequence of Bathymodiolus thermophilus sulfur-oxidizing gill endosymbiont.</title>
        <authorList>
            <person name="Ponnudurai R."/>
            <person name="Kleiner M."/>
            <person name="Sayavedra L."/>
            <person name="Thuermer A."/>
            <person name="Felbeck H."/>
            <person name="Schlueter R."/>
            <person name="Schweder T."/>
            <person name="Markert S."/>
        </authorList>
    </citation>
    <scope>NUCLEOTIDE SEQUENCE [LARGE SCALE GENOMIC DNA]</scope>
    <source>
        <strain evidence="2">BAT/CrabSpa'14</strain>
    </source>
</reference>
<dbReference type="OrthoDB" id="9805604at2"/>
<name>A0A1J5TZF6_9GAMM</name>